<comment type="caution">
    <text evidence="6">The sequence shown here is derived from an EMBL/GenBank/DDBJ whole genome shotgun (WGS) entry which is preliminary data.</text>
</comment>
<evidence type="ECO:0000256" key="2">
    <source>
        <dbReference type="ARBA" id="ARBA00023015"/>
    </source>
</evidence>
<dbReference type="Pfam" id="PF00126">
    <property type="entry name" value="HTH_1"/>
    <property type="match status" value="1"/>
</dbReference>
<keyword evidence="3" id="KW-0238">DNA-binding</keyword>
<dbReference type="Gene3D" id="3.40.190.10">
    <property type="entry name" value="Periplasmic binding protein-like II"/>
    <property type="match status" value="2"/>
</dbReference>
<dbReference type="Pfam" id="PF03466">
    <property type="entry name" value="LysR_substrate"/>
    <property type="match status" value="1"/>
</dbReference>
<evidence type="ECO:0000256" key="4">
    <source>
        <dbReference type="ARBA" id="ARBA00023163"/>
    </source>
</evidence>
<accession>A0ABP8QLQ1</accession>
<keyword evidence="4" id="KW-0804">Transcription</keyword>
<dbReference type="CDD" id="cd08432">
    <property type="entry name" value="PBP2_GcdR_TrpI_HvrB_AmpR_like"/>
    <property type="match status" value="1"/>
</dbReference>
<feature type="domain" description="HTH lysR-type" evidence="5">
    <location>
        <begin position="6"/>
        <end position="62"/>
    </location>
</feature>
<reference evidence="7" key="1">
    <citation type="journal article" date="2019" name="Int. J. Syst. Evol. Microbiol.">
        <title>The Global Catalogue of Microorganisms (GCM) 10K type strain sequencing project: providing services to taxonomists for standard genome sequencing and annotation.</title>
        <authorList>
            <consortium name="The Broad Institute Genomics Platform"/>
            <consortium name="The Broad Institute Genome Sequencing Center for Infectious Disease"/>
            <person name="Wu L."/>
            <person name="Ma J."/>
        </authorList>
    </citation>
    <scope>NUCLEOTIDE SEQUENCE [LARGE SCALE GENOMIC DNA]</scope>
    <source>
        <strain evidence="7">JCM 32226</strain>
    </source>
</reference>
<sequence length="303" mass="32884">MSDLMHRLKALAVLQAVLETGSFSQAAQRLFITQSAVSQHVKQLEATLGLLFVRGARQLIPTPLAEGLRPYLSQGFAQLQAGWQQAQGRHDNQVVTITVLPSFASCWLFPRLPSFNRCCPEIELRLSVSDQVQDLTAGALDLAIRFGQGQYPGLVVERLMDDELFPVAAPSLLASQGTPTSPADLADYLLLRDNSPPTMNWPGWLAKAGQGDLAVRYGMMVSDAGQLLGMAQAGLGIALARRSLLGTSLEDGRLTRLFDIGLLSPFAYYLVQRPQSAGRPAVGRFVRWLRQEIRQPGAGCGAS</sequence>
<dbReference type="PANTHER" id="PTHR30537">
    <property type="entry name" value="HTH-TYPE TRANSCRIPTIONAL REGULATOR"/>
    <property type="match status" value="1"/>
</dbReference>
<evidence type="ECO:0000256" key="1">
    <source>
        <dbReference type="ARBA" id="ARBA00009437"/>
    </source>
</evidence>
<dbReference type="InterPro" id="IPR058163">
    <property type="entry name" value="LysR-type_TF_proteobact-type"/>
</dbReference>
<dbReference type="InterPro" id="IPR036390">
    <property type="entry name" value="WH_DNA-bd_sf"/>
</dbReference>
<dbReference type="SUPFAM" id="SSF53850">
    <property type="entry name" value="Periplasmic binding protein-like II"/>
    <property type="match status" value="1"/>
</dbReference>
<evidence type="ECO:0000313" key="6">
    <source>
        <dbReference type="EMBL" id="GAA4504369.1"/>
    </source>
</evidence>
<dbReference type="SUPFAM" id="SSF46785">
    <property type="entry name" value="Winged helix' DNA-binding domain"/>
    <property type="match status" value="1"/>
</dbReference>
<dbReference type="InterPro" id="IPR000847">
    <property type="entry name" value="LysR_HTH_N"/>
</dbReference>
<keyword evidence="7" id="KW-1185">Reference proteome</keyword>
<gene>
    <name evidence="6" type="ORF">GCM10023095_32240</name>
</gene>
<keyword evidence="2" id="KW-0805">Transcription regulation</keyword>
<dbReference type="PROSITE" id="PS50931">
    <property type="entry name" value="HTH_LYSR"/>
    <property type="match status" value="1"/>
</dbReference>
<name>A0ABP8QLQ1_9GAMM</name>
<protein>
    <submittedName>
        <fullName evidence="6">Transcriptional regulator GcvA</fullName>
    </submittedName>
</protein>
<dbReference type="InterPro" id="IPR005119">
    <property type="entry name" value="LysR_subst-bd"/>
</dbReference>
<evidence type="ECO:0000256" key="3">
    <source>
        <dbReference type="ARBA" id="ARBA00023125"/>
    </source>
</evidence>
<evidence type="ECO:0000259" key="5">
    <source>
        <dbReference type="PROSITE" id="PS50931"/>
    </source>
</evidence>
<organism evidence="6 7">
    <name type="scientific">Pseudaeromonas paramecii</name>
    <dbReference type="NCBI Taxonomy" id="2138166"/>
    <lineage>
        <taxon>Bacteria</taxon>
        <taxon>Pseudomonadati</taxon>
        <taxon>Pseudomonadota</taxon>
        <taxon>Gammaproteobacteria</taxon>
        <taxon>Aeromonadales</taxon>
        <taxon>Aeromonadaceae</taxon>
        <taxon>Pseudaeromonas</taxon>
    </lineage>
</organism>
<dbReference type="Proteomes" id="UP001501321">
    <property type="component" value="Unassembled WGS sequence"/>
</dbReference>
<evidence type="ECO:0000313" key="7">
    <source>
        <dbReference type="Proteomes" id="UP001501321"/>
    </source>
</evidence>
<dbReference type="EMBL" id="BAABFC010000029">
    <property type="protein sequence ID" value="GAA4504369.1"/>
    <property type="molecule type" value="Genomic_DNA"/>
</dbReference>
<dbReference type="Gene3D" id="1.10.10.10">
    <property type="entry name" value="Winged helix-like DNA-binding domain superfamily/Winged helix DNA-binding domain"/>
    <property type="match status" value="1"/>
</dbReference>
<dbReference type="InterPro" id="IPR036388">
    <property type="entry name" value="WH-like_DNA-bd_sf"/>
</dbReference>
<comment type="similarity">
    <text evidence="1">Belongs to the LysR transcriptional regulatory family.</text>
</comment>
<dbReference type="RefSeq" id="WP_345014998.1">
    <property type="nucleotide sequence ID" value="NZ_BAABFC010000029.1"/>
</dbReference>
<proteinExistence type="inferred from homology"/>
<dbReference type="PANTHER" id="PTHR30537:SF79">
    <property type="entry name" value="TRANSCRIPTIONAL REGULATOR-RELATED"/>
    <property type="match status" value="1"/>
</dbReference>